<feature type="non-terminal residue" evidence="2">
    <location>
        <position position="712"/>
    </location>
</feature>
<dbReference type="PANTHER" id="PTHR22844">
    <property type="entry name" value="F-BOX AND WD40 DOMAIN PROTEIN"/>
    <property type="match status" value="1"/>
</dbReference>
<dbReference type="InterPro" id="IPR036322">
    <property type="entry name" value="WD40_repeat_dom_sf"/>
</dbReference>
<proteinExistence type="predicted"/>
<comment type="caution">
    <text evidence="2">The sequence shown here is derived from an EMBL/GenBank/DDBJ whole genome shotgun (WGS) entry which is preliminary data.</text>
</comment>
<reference evidence="2 3" key="1">
    <citation type="journal article" date="2021" name="Sci. Rep.">
        <title>Genome sequencing of the multicellular alga Astrephomene provides insights into convergent evolution of germ-soma differentiation.</title>
        <authorList>
            <person name="Yamashita S."/>
            <person name="Yamamoto K."/>
            <person name="Matsuzaki R."/>
            <person name="Suzuki S."/>
            <person name="Yamaguchi H."/>
            <person name="Hirooka S."/>
            <person name="Minakuchi Y."/>
            <person name="Miyagishima S."/>
            <person name="Kawachi M."/>
            <person name="Toyoda A."/>
            <person name="Nozaki H."/>
        </authorList>
    </citation>
    <scope>NUCLEOTIDE SEQUENCE [LARGE SCALE GENOMIC DNA]</scope>
    <source>
        <strain evidence="2 3">NIES-4017</strain>
    </source>
</reference>
<evidence type="ECO:0000256" key="1">
    <source>
        <dbReference type="SAM" id="MobiDB-lite"/>
    </source>
</evidence>
<feature type="region of interest" description="Disordered" evidence="1">
    <location>
        <begin position="195"/>
        <end position="305"/>
    </location>
</feature>
<evidence type="ECO:0000313" key="2">
    <source>
        <dbReference type="EMBL" id="GFR47781.1"/>
    </source>
</evidence>
<dbReference type="SMART" id="SM00320">
    <property type="entry name" value="WD40"/>
    <property type="match status" value="5"/>
</dbReference>
<dbReference type="Proteomes" id="UP001054857">
    <property type="component" value="Unassembled WGS sequence"/>
</dbReference>
<dbReference type="PANTHER" id="PTHR22844:SF387">
    <property type="entry name" value="F3I6.5 PROTEIN"/>
    <property type="match status" value="1"/>
</dbReference>
<sequence length="712" mass="71135">TRLSKAHSSAATAALVVQDTLDEKLVATASLDKGMAIWRFYNPHKDSESPDESCDESIEVTRLKVPGAPVFSLAKIPEVLPDGTIVRKRRKPPGIYLGTAAKEVITWMLGSKDVTDKVVLGDHTGWVRSLALTGKWLFSCGCNELRLWDTTFRTPKEAQRAVRLFTGDILSLAATRGQVFAAGADGSLHAWTINDRPDRSSAGASSSHSHSSHSNGGGGAGGSHGSSSGSHGGNGASSAGSHGSSSGNGSGSHASHATAGHGGSGGGAANGAHGSSSGSSSSSGNGGGGGGGGSSSSGSGGGGHLLVEGPCVERAHEGRVAACVAHGDRVFTVSYDGSIKAWQASTLTLLAEVRGAHRGEKVICAAVGANGVLFTGGDDKLIRAWDMSLTPVGPPLEGHAASVRVLATGRRGLLVSGDAEGDVCIWETYPVELPPPPPAAAPSSQELATGPYGGEGAAAAAESGAAFVDSSMATTDDEEQQLQQQQGAAGYFAAVAEAVGGAVLVSHEGLPQEQQHPQQYYDHEQQPPGGVEAAAVAGAVATVEPLEAAPPPCGGGDVAEGSLLQQLQQQWQQQHLEAAYEASPAPEGAQAAAVMTPAAAPSQPEAGAGGSPEVAAWVEVAAQAAAMEVVAHAGALEAAAAAAQMEAVMQAAAAAVRQAAAMELAAQREEAGHQSEGAVAATASMEDLAVAAAAAMAAAVTQGERVGEASVV</sequence>
<dbReference type="SUPFAM" id="SSF50978">
    <property type="entry name" value="WD40 repeat-like"/>
    <property type="match status" value="1"/>
</dbReference>
<dbReference type="InterPro" id="IPR001680">
    <property type="entry name" value="WD40_rpt"/>
</dbReference>
<keyword evidence="3" id="KW-1185">Reference proteome</keyword>
<dbReference type="Pfam" id="PF00400">
    <property type="entry name" value="WD40"/>
    <property type="match status" value="1"/>
</dbReference>
<dbReference type="InterPro" id="IPR045182">
    <property type="entry name" value="JINGUBANG-like"/>
</dbReference>
<feature type="compositionally biased region" description="Gly residues" evidence="1">
    <location>
        <begin position="284"/>
        <end position="304"/>
    </location>
</feature>
<feature type="region of interest" description="Disordered" evidence="1">
    <location>
        <begin position="581"/>
        <end position="610"/>
    </location>
</feature>
<evidence type="ECO:0000313" key="3">
    <source>
        <dbReference type="Proteomes" id="UP001054857"/>
    </source>
</evidence>
<name>A0AAD3HP60_9CHLO</name>
<dbReference type="Gene3D" id="2.130.10.10">
    <property type="entry name" value="YVTN repeat-like/Quinoprotein amine dehydrogenase"/>
    <property type="match status" value="2"/>
</dbReference>
<feature type="compositionally biased region" description="Low complexity" evidence="1">
    <location>
        <begin position="236"/>
        <end position="259"/>
    </location>
</feature>
<feature type="compositionally biased region" description="Low complexity" evidence="1">
    <location>
        <begin position="200"/>
        <end position="214"/>
    </location>
</feature>
<feature type="region of interest" description="Disordered" evidence="1">
    <location>
        <begin position="435"/>
        <end position="463"/>
    </location>
</feature>
<feature type="compositionally biased region" description="Gly residues" evidence="1">
    <location>
        <begin position="215"/>
        <end position="235"/>
    </location>
</feature>
<accession>A0AAD3HP60</accession>
<gene>
    <name evidence="2" type="ORF">Agub_g9550</name>
</gene>
<dbReference type="EMBL" id="BMAR01000019">
    <property type="protein sequence ID" value="GFR47781.1"/>
    <property type="molecule type" value="Genomic_DNA"/>
</dbReference>
<feature type="compositionally biased region" description="Low complexity" evidence="1">
    <location>
        <begin position="581"/>
        <end position="600"/>
    </location>
</feature>
<dbReference type="InterPro" id="IPR015943">
    <property type="entry name" value="WD40/YVTN_repeat-like_dom_sf"/>
</dbReference>
<protein>
    <submittedName>
        <fullName evidence="2">Uncharacterized protein</fullName>
    </submittedName>
</protein>
<dbReference type="AlphaFoldDB" id="A0AAD3HP60"/>
<feature type="compositionally biased region" description="Low complexity" evidence="1">
    <location>
        <begin position="270"/>
        <end position="283"/>
    </location>
</feature>
<feature type="compositionally biased region" description="Gly residues" evidence="1">
    <location>
        <begin position="260"/>
        <end position="269"/>
    </location>
</feature>
<organism evidence="2 3">
    <name type="scientific">Astrephomene gubernaculifera</name>
    <dbReference type="NCBI Taxonomy" id="47775"/>
    <lineage>
        <taxon>Eukaryota</taxon>
        <taxon>Viridiplantae</taxon>
        <taxon>Chlorophyta</taxon>
        <taxon>core chlorophytes</taxon>
        <taxon>Chlorophyceae</taxon>
        <taxon>CS clade</taxon>
        <taxon>Chlamydomonadales</taxon>
        <taxon>Astrephomenaceae</taxon>
        <taxon>Astrephomene</taxon>
    </lineage>
</organism>